<evidence type="ECO:0000313" key="11">
    <source>
        <dbReference type="EMBL" id="RHZ60515.1"/>
    </source>
</evidence>
<dbReference type="Proteomes" id="UP000266861">
    <property type="component" value="Unassembled WGS sequence"/>
</dbReference>
<evidence type="ECO:0000256" key="4">
    <source>
        <dbReference type="ARBA" id="ARBA00022679"/>
    </source>
</evidence>
<dbReference type="Pfam" id="PF04095">
    <property type="entry name" value="NAPRTase"/>
    <property type="match status" value="1"/>
</dbReference>
<comment type="caution">
    <text evidence="11">The sequence shown here is derived from an EMBL/GenBank/DDBJ whole genome shotgun (WGS) entry which is preliminary data.</text>
</comment>
<feature type="domain" description="Nicotinamide phosphoribosyltransferase N-terminal" evidence="10">
    <location>
        <begin position="9"/>
        <end position="110"/>
    </location>
</feature>
<keyword evidence="12" id="KW-1185">Reference proteome</keyword>
<dbReference type="EC" id="2.4.2.12" evidence="6"/>
<dbReference type="GO" id="GO:0047280">
    <property type="term" value="F:nicotinamide phosphoribosyltransferase activity"/>
    <property type="evidence" value="ECO:0007669"/>
    <property type="project" value="UniProtKB-EC"/>
</dbReference>
<dbReference type="STRING" id="1348612.A0A397HBP2"/>
<keyword evidence="3" id="KW-0328">Glycosyltransferase</keyword>
<dbReference type="EMBL" id="PQFF01000322">
    <property type="protein sequence ID" value="RHZ60515.1"/>
    <property type="molecule type" value="Genomic_DNA"/>
</dbReference>
<dbReference type="InterPro" id="IPR036068">
    <property type="entry name" value="Nicotinate_pribotase-like_C"/>
</dbReference>
<dbReference type="InterPro" id="IPR041525">
    <property type="entry name" value="N/Namide_PRibTrfase"/>
</dbReference>
<name>A0A397HBP2_9GLOM</name>
<dbReference type="GO" id="GO:0009435">
    <property type="term" value="P:NAD+ biosynthetic process"/>
    <property type="evidence" value="ECO:0007669"/>
    <property type="project" value="UniProtKB-UniPathway"/>
</dbReference>
<gene>
    <name evidence="11" type="ORF">Glove_352g45</name>
</gene>
<evidence type="ECO:0000256" key="2">
    <source>
        <dbReference type="ARBA" id="ARBA00022642"/>
    </source>
</evidence>
<organism evidence="11 12">
    <name type="scientific">Diversispora epigaea</name>
    <dbReference type="NCBI Taxonomy" id="1348612"/>
    <lineage>
        <taxon>Eukaryota</taxon>
        <taxon>Fungi</taxon>
        <taxon>Fungi incertae sedis</taxon>
        <taxon>Mucoromycota</taxon>
        <taxon>Glomeromycotina</taxon>
        <taxon>Glomeromycetes</taxon>
        <taxon>Diversisporales</taxon>
        <taxon>Diversisporaceae</taxon>
        <taxon>Diversispora</taxon>
    </lineage>
</organism>
<protein>
    <recommendedName>
        <fullName evidence="7">Nicotinamide phosphoribosyltransferase</fullName>
        <ecNumber evidence="6">2.4.2.12</ecNumber>
    </recommendedName>
</protein>
<evidence type="ECO:0000256" key="8">
    <source>
        <dbReference type="ARBA" id="ARBA00047835"/>
    </source>
</evidence>
<dbReference type="SUPFAM" id="SSF51690">
    <property type="entry name" value="Nicotinate/Quinolinate PRTase C-terminal domain-like"/>
    <property type="match status" value="1"/>
</dbReference>
<evidence type="ECO:0000256" key="3">
    <source>
        <dbReference type="ARBA" id="ARBA00022676"/>
    </source>
</evidence>
<comment type="similarity">
    <text evidence="1">Belongs to the NAPRTase family.</text>
</comment>
<dbReference type="AlphaFoldDB" id="A0A397HBP2"/>
<feature type="domain" description="Nicotinate/nicotinamide phosphoribosyltransferase" evidence="9">
    <location>
        <begin position="184"/>
        <end position="412"/>
    </location>
</feature>
<evidence type="ECO:0000256" key="5">
    <source>
        <dbReference type="ARBA" id="ARBA00035007"/>
    </source>
</evidence>
<comment type="catalytic activity">
    <reaction evidence="8">
        <text>beta-nicotinamide D-ribonucleotide + diphosphate = 5-phospho-alpha-D-ribose 1-diphosphate + nicotinamide + H(+)</text>
        <dbReference type="Rhea" id="RHEA:16149"/>
        <dbReference type="ChEBI" id="CHEBI:14649"/>
        <dbReference type="ChEBI" id="CHEBI:15378"/>
        <dbReference type="ChEBI" id="CHEBI:17154"/>
        <dbReference type="ChEBI" id="CHEBI:33019"/>
        <dbReference type="ChEBI" id="CHEBI:58017"/>
        <dbReference type="EC" id="2.4.2.12"/>
    </reaction>
    <physiologicalReaction direction="right-to-left" evidence="8">
        <dbReference type="Rhea" id="RHEA:16151"/>
    </physiologicalReaction>
</comment>
<evidence type="ECO:0000313" key="12">
    <source>
        <dbReference type="Proteomes" id="UP000266861"/>
    </source>
</evidence>
<accession>A0A397HBP2</accession>
<evidence type="ECO:0000259" key="10">
    <source>
        <dbReference type="Pfam" id="PF18127"/>
    </source>
</evidence>
<dbReference type="PANTHER" id="PTHR43816">
    <property type="entry name" value="NICOTINAMIDE PHOSPHORIBOSYLTRANSFERASE"/>
    <property type="match status" value="1"/>
</dbReference>
<evidence type="ECO:0000256" key="1">
    <source>
        <dbReference type="ARBA" id="ARBA00010897"/>
    </source>
</evidence>
<dbReference type="InterPro" id="IPR041529">
    <property type="entry name" value="DUF5598"/>
</dbReference>
<dbReference type="PANTHER" id="PTHR43816:SF1">
    <property type="entry name" value="NICOTINAMIDE PHOSPHORIBOSYLTRANSFERASE"/>
    <property type="match status" value="1"/>
</dbReference>
<keyword evidence="4" id="KW-0808">Transferase</keyword>
<evidence type="ECO:0000259" key="9">
    <source>
        <dbReference type="Pfam" id="PF04095"/>
    </source>
</evidence>
<dbReference type="UniPathway" id="UPA00253"/>
<dbReference type="InterPro" id="IPR016471">
    <property type="entry name" value="Nicotinamide_PRibTrfase"/>
</dbReference>
<dbReference type="Pfam" id="PF18127">
    <property type="entry name" value="NAMPT_N"/>
    <property type="match status" value="1"/>
</dbReference>
<keyword evidence="2" id="KW-0662">Pyridine nucleotide biosynthesis</keyword>
<evidence type="ECO:0000256" key="6">
    <source>
        <dbReference type="ARBA" id="ARBA00035024"/>
    </source>
</evidence>
<dbReference type="Gene3D" id="3.20.20.70">
    <property type="entry name" value="Aldolase class I"/>
    <property type="match status" value="1"/>
</dbReference>
<evidence type="ECO:0000256" key="7">
    <source>
        <dbReference type="ARBA" id="ARBA00035036"/>
    </source>
</evidence>
<comment type="pathway">
    <text evidence="5">Cofactor biosynthesis; NAD(+) biosynthesis; nicotinamide D-ribonucleotide from 5-phospho-alpha-D-ribose 1-diphosphate and nicotinamide: step 1/1.</text>
</comment>
<sequence>MSGFLGLPLLILTDSYKISHPFLYPEASKHVAYGEFRAGFNKDEEDTRLIFYGIRYIIENYVAKKWTLEDVELAEQFLSTHNDNYTNFPFHKELFLKFIKENDGYFPVRIEALPEGTCCHVHTPVYQIIAEGEYTPLVTFLETLLTMIWYPSTVATLSRRARDIIEEAFEDTVDEDGYFLLESRLQDSGFRGCTSLEQSIIGGAAHLINFRRSATMSASYYVQYKINNGKPIGLAIPATEHSVMLSHKTEKDALLRLIDRFGSGLYACVMDAFDYANALENIVPSIASQKLEKGGFLVLRPDSGDQVEVVLMALRAEEKIFGCDVNKKGYKVMRKCGVIQGDNVTIQSLKAILKAVKEAGYSVQNVLFGMGGGLLQKINRDTMSFATKLSHVKYADGTERNIMKIPKMDSKKISFPGEFVVKRNELGVPIVYPKECCPPNDPDNLLRVIYDHGKVVEWDDFDTIRKRVFKEWKALPKVYNNISPELKSKIDKVTQELMKN</sequence>
<proteinExistence type="inferred from homology"/>
<dbReference type="InterPro" id="IPR013785">
    <property type="entry name" value="Aldolase_TIM"/>
</dbReference>
<dbReference type="OrthoDB" id="193380at2759"/>
<reference evidence="11 12" key="1">
    <citation type="submission" date="2018-08" db="EMBL/GenBank/DDBJ databases">
        <title>Genome and evolution of the arbuscular mycorrhizal fungus Diversispora epigaea (formerly Glomus versiforme) and its bacterial endosymbionts.</title>
        <authorList>
            <person name="Sun X."/>
            <person name="Fei Z."/>
            <person name="Harrison M."/>
        </authorList>
    </citation>
    <scope>NUCLEOTIDE SEQUENCE [LARGE SCALE GENOMIC DNA]</scope>
    <source>
        <strain evidence="11 12">IT104</strain>
    </source>
</reference>
<dbReference type="PIRSF" id="PIRSF005943">
    <property type="entry name" value="NMPRT"/>
    <property type="match status" value="1"/>
</dbReference>